<dbReference type="SMART" id="SM00507">
    <property type="entry name" value="HNHc"/>
    <property type="match status" value="1"/>
</dbReference>
<keyword evidence="1" id="KW-0540">Nuclease</keyword>
<name>A0A1B3XJG2_9BACI</name>
<sequence length="109" mass="13200">MAEYKTDAQKKKFYRTSDWNELRLEALERDNYECQQCKREGRVHVDSKKVEGERKTIELNVHHKYEIEDYPQLALVLDNLTTLCLNCHNKMHDRVFGATKPKKWDDERW</sequence>
<dbReference type="GO" id="GO:0003676">
    <property type="term" value="F:nucleic acid binding"/>
    <property type="evidence" value="ECO:0007669"/>
    <property type="project" value="InterPro"/>
</dbReference>
<evidence type="ECO:0000256" key="4">
    <source>
        <dbReference type="ARBA" id="ARBA00040194"/>
    </source>
</evidence>
<organism evidence="6 7">
    <name type="scientific">Peribacillus muralis</name>
    <dbReference type="NCBI Taxonomy" id="264697"/>
    <lineage>
        <taxon>Bacteria</taxon>
        <taxon>Bacillati</taxon>
        <taxon>Bacillota</taxon>
        <taxon>Bacilli</taxon>
        <taxon>Bacillales</taxon>
        <taxon>Bacillaceae</taxon>
        <taxon>Peribacillus</taxon>
    </lineage>
</organism>
<dbReference type="GO" id="GO:0005829">
    <property type="term" value="C:cytosol"/>
    <property type="evidence" value="ECO:0007669"/>
    <property type="project" value="TreeGrafter"/>
</dbReference>
<dbReference type="EMBL" id="CP017080">
    <property type="protein sequence ID" value="AOH53341.1"/>
    <property type="molecule type" value="Genomic_DNA"/>
</dbReference>
<protein>
    <recommendedName>
        <fullName evidence="4">Putative HNH nuclease YajD</fullName>
    </recommendedName>
</protein>
<dbReference type="PANTHER" id="PTHR41286:SF1">
    <property type="entry name" value="HNH NUCLEASE YAJD-RELATED"/>
    <property type="match status" value="1"/>
</dbReference>
<dbReference type="GO" id="GO:0008270">
    <property type="term" value="F:zinc ion binding"/>
    <property type="evidence" value="ECO:0007669"/>
    <property type="project" value="InterPro"/>
</dbReference>
<dbReference type="AlphaFoldDB" id="A0A1B3XJG2"/>
<keyword evidence="7" id="KW-1185">Reference proteome</keyword>
<proteinExistence type="inferred from homology"/>
<dbReference type="GO" id="GO:0016787">
    <property type="term" value="F:hydrolase activity"/>
    <property type="evidence" value="ECO:0007669"/>
    <property type="project" value="UniProtKB-KW"/>
</dbReference>
<dbReference type="InterPro" id="IPR003615">
    <property type="entry name" value="HNH_nuc"/>
</dbReference>
<keyword evidence="2 6" id="KW-0378">Hydrolase</keyword>
<dbReference type="Proteomes" id="UP000077926">
    <property type="component" value="Chromosome"/>
</dbReference>
<evidence type="ECO:0000259" key="5">
    <source>
        <dbReference type="SMART" id="SM00507"/>
    </source>
</evidence>
<evidence type="ECO:0000313" key="6">
    <source>
        <dbReference type="EMBL" id="AOH53341.1"/>
    </source>
</evidence>
<dbReference type="Gene3D" id="1.10.30.50">
    <property type="match status" value="1"/>
</dbReference>
<dbReference type="OrthoDB" id="9811997at2"/>
<dbReference type="STRING" id="264697.ABE28_003175"/>
<dbReference type="RefSeq" id="WP_064463958.1">
    <property type="nucleotide sequence ID" value="NZ_CP017080.1"/>
</dbReference>
<dbReference type="PANTHER" id="PTHR41286">
    <property type="entry name" value="HNH NUCLEASE YAJD-RELATED"/>
    <property type="match status" value="1"/>
</dbReference>
<reference evidence="6 7" key="1">
    <citation type="submission" date="2016-08" db="EMBL/GenBank/DDBJ databases">
        <title>Complete genome sequence of Bacillus muralis G25-68, a strain with toxicity to nematodes.</title>
        <authorList>
            <person name="Zheng Z."/>
        </authorList>
    </citation>
    <scope>NUCLEOTIDE SEQUENCE [LARGE SCALE GENOMIC DNA]</scope>
    <source>
        <strain evidence="6 7">G25-68</strain>
    </source>
</reference>
<evidence type="ECO:0000256" key="1">
    <source>
        <dbReference type="ARBA" id="ARBA00022722"/>
    </source>
</evidence>
<accession>A0A1B3XJG2</accession>
<dbReference type="GO" id="GO:0004519">
    <property type="term" value="F:endonuclease activity"/>
    <property type="evidence" value="ECO:0007669"/>
    <property type="project" value="InterPro"/>
</dbReference>
<evidence type="ECO:0000256" key="3">
    <source>
        <dbReference type="ARBA" id="ARBA00038412"/>
    </source>
</evidence>
<evidence type="ECO:0000256" key="2">
    <source>
        <dbReference type="ARBA" id="ARBA00022801"/>
    </source>
</evidence>
<comment type="similarity">
    <text evidence="3">Belongs to the HNH nuclease family.</text>
</comment>
<dbReference type="InterPro" id="IPR002711">
    <property type="entry name" value="HNH"/>
</dbReference>
<dbReference type="Pfam" id="PF01844">
    <property type="entry name" value="HNH"/>
    <property type="match status" value="1"/>
</dbReference>
<evidence type="ECO:0000313" key="7">
    <source>
        <dbReference type="Proteomes" id="UP000077926"/>
    </source>
</evidence>
<dbReference type="KEGG" id="bmur:ABE28_003175"/>
<feature type="domain" description="HNH nuclease" evidence="5">
    <location>
        <begin position="21"/>
        <end position="89"/>
    </location>
</feature>
<gene>
    <name evidence="6" type="ORF">ABE28_003175</name>
</gene>